<proteinExistence type="predicted"/>
<sequence length="72" mass="8716">MRKDLYSFRKAFQKIRYAETRNNEMKRRRRIGDDEEMVTGQRRRWRNAETTLARCGDDDGVDGETTTESQRR</sequence>
<gene>
    <name evidence="1" type="primary">A09g504460.1_BraROA</name>
    <name evidence="1" type="ORF">IGI04_034876</name>
</gene>
<accession>A0ABQ7LDV7</accession>
<dbReference type="EMBL" id="JADBGQ010000008">
    <property type="protein sequence ID" value="KAG5383406.1"/>
    <property type="molecule type" value="Genomic_DNA"/>
</dbReference>
<comment type="caution">
    <text evidence="1">The sequence shown here is derived from an EMBL/GenBank/DDBJ whole genome shotgun (WGS) entry which is preliminary data.</text>
</comment>
<name>A0ABQ7LDV7_BRACM</name>
<evidence type="ECO:0000313" key="1">
    <source>
        <dbReference type="EMBL" id="KAG5383406.1"/>
    </source>
</evidence>
<organism evidence="1 2">
    <name type="scientific">Brassica rapa subsp. trilocularis</name>
    <dbReference type="NCBI Taxonomy" id="1813537"/>
    <lineage>
        <taxon>Eukaryota</taxon>
        <taxon>Viridiplantae</taxon>
        <taxon>Streptophyta</taxon>
        <taxon>Embryophyta</taxon>
        <taxon>Tracheophyta</taxon>
        <taxon>Spermatophyta</taxon>
        <taxon>Magnoliopsida</taxon>
        <taxon>eudicotyledons</taxon>
        <taxon>Gunneridae</taxon>
        <taxon>Pentapetalae</taxon>
        <taxon>rosids</taxon>
        <taxon>malvids</taxon>
        <taxon>Brassicales</taxon>
        <taxon>Brassicaceae</taxon>
        <taxon>Brassiceae</taxon>
        <taxon>Brassica</taxon>
    </lineage>
</organism>
<keyword evidence="2" id="KW-1185">Reference proteome</keyword>
<reference evidence="1 2" key="1">
    <citation type="submission" date="2021-03" db="EMBL/GenBank/DDBJ databases">
        <authorList>
            <person name="King G.J."/>
            <person name="Bancroft I."/>
            <person name="Baten A."/>
            <person name="Bloomfield J."/>
            <person name="Borpatragohain P."/>
            <person name="He Z."/>
            <person name="Irish N."/>
            <person name="Irwin J."/>
            <person name="Liu K."/>
            <person name="Mauleon R.P."/>
            <person name="Moore J."/>
            <person name="Morris R."/>
            <person name="Ostergaard L."/>
            <person name="Wang B."/>
            <person name="Wells R."/>
        </authorList>
    </citation>
    <scope>NUCLEOTIDE SEQUENCE [LARGE SCALE GENOMIC DNA]</scope>
    <source>
        <strain evidence="1">R-o-18</strain>
        <tissue evidence="1">Leaf</tissue>
    </source>
</reference>
<evidence type="ECO:0000313" key="2">
    <source>
        <dbReference type="Proteomes" id="UP000823674"/>
    </source>
</evidence>
<dbReference type="Proteomes" id="UP000823674">
    <property type="component" value="Chromosome A09"/>
</dbReference>
<protein>
    <submittedName>
        <fullName evidence="1">Uncharacterized protein</fullName>
    </submittedName>
</protein>